<proteinExistence type="predicted"/>
<accession>A0A939KCN1</accession>
<comment type="caution">
    <text evidence="2">The sequence shown here is derived from an EMBL/GenBank/DDBJ whole genome shotgun (WGS) entry which is preliminary data.</text>
</comment>
<evidence type="ECO:0000313" key="2">
    <source>
        <dbReference type="EMBL" id="MBO1248434.1"/>
    </source>
</evidence>
<sequence length="244" mass="26920">MRASAIHLAISLSIATLAAWLVFGWWYPYPYRELSGGRELFTLVVAVDVVLGPLITLVIFNTTKTRRHLLMDFSVIGLLQVAALAYGLWTVFVARPVHLVFEYNRMAVVHAVDIEPSLLSQAPPDLQTLPWRGPTLLSLRPLQGGEVIESVLQAVGGIAQAAQPNLWQPYDAARADILRESRPAAQLKERFPQHADTIDQGVARTGLPLDQLRTLPLLSRKTAWTVLIDAQTAKPVGFVALDSF</sequence>
<dbReference type="NCBIfam" id="NF041437">
    <property type="entry name" value="TfpZ"/>
    <property type="match status" value="1"/>
</dbReference>
<name>A0A939KCN1_9BURK</name>
<feature type="transmembrane region" description="Helical" evidence="1">
    <location>
        <begin position="69"/>
        <end position="89"/>
    </location>
</feature>
<dbReference type="AlphaFoldDB" id="A0A939KCN1"/>
<evidence type="ECO:0000256" key="1">
    <source>
        <dbReference type="SAM" id="Phobius"/>
    </source>
</evidence>
<gene>
    <name evidence="2" type="ORF">J1777_01095</name>
</gene>
<dbReference type="Proteomes" id="UP000664731">
    <property type="component" value="Unassembled WGS sequence"/>
</dbReference>
<dbReference type="InterPro" id="IPR047814">
    <property type="entry name" value="TfpX/TfpZ-like"/>
</dbReference>
<feature type="transmembrane region" description="Helical" evidence="1">
    <location>
        <begin position="40"/>
        <end position="60"/>
    </location>
</feature>
<keyword evidence="1" id="KW-0472">Membrane</keyword>
<organism evidence="2 3">
    <name type="scientific">Comamonas denitrificans</name>
    <dbReference type="NCBI Taxonomy" id="117506"/>
    <lineage>
        <taxon>Bacteria</taxon>
        <taxon>Pseudomonadati</taxon>
        <taxon>Pseudomonadota</taxon>
        <taxon>Betaproteobacteria</taxon>
        <taxon>Burkholderiales</taxon>
        <taxon>Comamonadaceae</taxon>
        <taxon>Comamonas</taxon>
    </lineage>
</organism>
<keyword evidence="1" id="KW-1133">Transmembrane helix</keyword>
<evidence type="ECO:0000313" key="3">
    <source>
        <dbReference type="Proteomes" id="UP000664731"/>
    </source>
</evidence>
<protein>
    <submittedName>
        <fullName evidence="2">Pilus assembly protein</fullName>
    </submittedName>
</protein>
<dbReference type="EMBL" id="JAFNME010000002">
    <property type="protein sequence ID" value="MBO1248434.1"/>
    <property type="molecule type" value="Genomic_DNA"/>
</dbReference>
<reference evidence="2" key="1">
    <citation type="submission" date="2021-03" db="EMBL/GenBank/DDBJ databases">
        <title>Comamonas denitrificans.</title>
        <authorList>
            <person name="Finster K."/>
        </authorList>
    </citation>
    <scope>NUCLEOTIDE SEQUENCE</scope>
    <source>
        <strain evidence="2">MM2021_4</strain>
    </source>
</reference>
<keyword evidence="1" id="KW-0812">Transmembrane</keyword>
<keyword evidence="3" id="KW-1185">Reference proteome</keyword>